<proteinExistence type="predicted"/>
<protein>
    <submittedName>
        <fullName evidence="1">Uncharacterized protein</fullName>
    </submittedName>
</protein>
<organism evidence="1 2">
    <name type="scientific">Streptacidiphilus jiangxiensis</name>
    <dbReference type="NCBI Taxonomy" id="235985"/>
    <lineage>
        <taxon>Bacteria</taxon>
        <taxon>Bacillati</taxon>
        <taxon>Actinomycetota</taxon>
        <taxon>Actinomycetes</taxon>
        <taxon>Kitasatosporales</taxon>
        <taxon>Streptomycetaceae</taxon>
        <taxon>Streptacidiphilus</taxon>
    </lineage>
</organism>
<name>A0A1H7U283_STRJI</name>
<reference evidence="2" key="1">
    <citation type="submission" date="2016-10" db="EMBL/GenBank/DDBJ databases">
        <authorList>
            <person name="Varghese N."/>
        </authorList>
    </citation>
    <scope>NUCLEOTIDE SEQUENCE [LARGE SCALE GENOMIC DNA]</scope>
    <source>
        <strain evidence="2">DSM 45096 / BCRC 16803 / CGMCC 4.1857 / CIP 109030 / JCM 12277 / KCTC 19219 / NBRC 100920 / 33214</strain>
    </source>
</reference>
<dbReference type="OrthoDB" id="4311302at2"/>
<dbReference type="EMBL" id="FOAZ01000015">
    <property type="protein sequence ID" value="SEL90798.1"/>
    <property type="molecule type" value="Genomic_DNA"/>
</dbReference>
<evidence type="ECO:0000313" key="1">
    <source>
        <dbReference type="EMBL" id="SEL90798.1"/>
    </source>
</evidence>
<dbReference type="eggNOG" id="ENOG5032X99">
    <property type="taxonomic scope" value="Bacteria"/>
</dbReference>
<dbReference type="STRING" id="235985.SAMN05414137_11522"/>
<dbReference type="AlphaFoldDB" id="A0A1H7U283"/>
<gene>
    <name evidence="1" type="ORF">SAMN05414137_11522</name>
</gene>
<accession>A0A1H7U283</accession>
<sequence>MTANGNAKDELDTFHVLTALLLTPGQFPSVLGDDYPEACAALGLEPWSDGYGLLFGQDSTGARWTVVSDDAALIGCAIAAWDCGMPYELSAPDRTVVDTVAGWPLSLTVATPGLPEPHDPRSAPGGMLLTAPDPKAWGPAQRRMAADDVAKQWLAWRDQVGLHASFDGTGAKPPAHIQRVLDEAMGYTSDPPPAGRVRSAPAPDGARIVRADGPGWSLAANTDDIALLLLDEKPHEVLPLGRGPSLPGLLRALDEMARASA</sequence>
<dbReference type="RefSeq" id="WP_042455370.1">
    <property type="nucleotide sequence ID" value="NZ_BBPN01000037.1"/>
</dbReference>
<dbReference type="Proteomes" id="UP000183015">
    <property type="component" value="Unassembled WGS sequence"/>
</dbReference>
<keyword evidence="2" id="KW-1185">Reference proteome</keyword>
<evidence type="ECO:0000313" key="2">
    <source>
        <dbReference type="Proteomes" id="UP000183015"/>
    </source>
</evidence>